<dbReference type="InterPro" id="IPR024935">
    <property type="entry name" value="Rubredoxin_dom"/>
</dbReference>
<comment type="pathway">
    <text evidence="3">Hydrocarbon metabolism; alkane degradation.</text>
</comment>
<evidence type="ECO:0000259" key="11">
    <source>
        <dbReference type="PROSITE" id="PS50903"/>
    </source>
</evidence>
<evidence type="ECO:0000313" key="12">
    <source>
        <dbReference type="EMBL" id="NWC80637.1"/>
    </source>
</evidence>
<protein>
    <recommendedName>
        <fullName evidence="9">Rubredoxin</fullName>
    </recommendedName>
</protein>
<organism evidence="12 13">
    <name type="scientific">Pseudomonas putida</name>
    <name type="common">Arthrobacter siderocapsulatus</name>
    <dbReference type="NCBI Taxonomy" id="303"/>
    <lineage>
        <taxon>Bacteria</taxon>
        <taxon>Pseudomonadati</taxon>
        <taxon>Pseudomonadota</taxon>
        <taxon>Gammaproteobacteria</taxon>
        <taxon>Pseudomonadales</taxon>
        <taxon>Pseudomonadaceae</taxon>
        <taxon>Pseudomonas</taxon>
    </lineage>
</organism>
<keyword evidence="8 9" id="KW-0408">Iron</keyword>
<dbReference type="GO" id="GO:0009055">
    <property type="term" value="F:electron transfer activity"/>
    <property type="evidence" value="ECO:0007669"/>
    <property type="project" value="InterPro"/>
</dbReference>
<dbReference type="Proteomes" id="UP000542695">
    <property type="component" value="Unassembled WGS sequence"/>
</dbReference>
<dbReference type="PANTHER" id="PTHR47627">
    <property type="entry name" value="RUBREDOXIN"/>
    <property type="match status" value="1"/>
</dbReference>
<evidence type="ECO:0000256" key="5">
    <source>
        <dbReference type="ARBA" id="ARBA00022448"/>
    </source>
</evidence>
<accession>A0A7Y7ZA44</accession>
<dbReference type="PRINTS" id="PR00163">
    <property type="entry name" value="RUBREDOXIN"/>
</dbReference>
<dbReference type="InterPro" id="IPR024922">
    <property type="entry name" value="Rubredoxin"/>
</dbReference>
<dbReference type="PROSITE" id="PS00202">
    <property type="entry name" value="RUBREDOXIN"/>
    <property type="match status" value="1"/>
</dbReference>
<dbReference type="InterPro" id="IPR024934">
    <property type="entry name" value="Rubredoxin-like_dom"/>
</dbReference>
<sequence length="58" mass="6608">MKARVAEYYCETCWYSYDPARGDPENGIEPGTAFEDVPQQWCCPDCGLGKEAFVPQER</sequence>
<proteinExistence type="inferred from homology"/>
<evidence type="ECO:0000256" key="10">
    <source>
        <dbReference type="PIRSR" id="PIRSR000071-1"/>
    </source>
</evidence>
<keyword evidence="6 9" id="KW-0479">Metal-binding</keyword>
<evidence type="ECO:0000256" key="2">
    <source>
        <dbReference type="ARBA" id="ARBA00004496"/>
    </source>
</evidence>
<feature type="binding site" evidence="10">
    <location>
        <position position="43"/>
    </location>
    <ligand>
        <name>Fe cation</name>
        <dbReference type="ChEBI" id="CHEBI:24875"/>
    </ligand>
</feature>
<dbReference type="Gene3D" id="2.20.28.10">
    <property type="match status" value="1"/>
</dbReference>
<dbReference type="AlphaFoldDB" id="A0A7Y7ZA44"/>
<keyword evidence="7 9" id="KW-0249">Electron transport</keyword>
<dbReference type="RefSeq" id="WP_046788123.1">
    <property type="nucleotide sequence ID" value="NZ_JACARV010000025.1"/>
</dbReference>
<feature type="domain" description="Rubredoxin-like" evidence="11">
    <location>
        <begin position="5"/>
        <end position="56"/>
    </location>
</feature>
<dbReference type="PANTHER" id="PTHR47627:SF1">
    <property type="entry name" value="RUBREDOXIN-1-RELATED"/>
    <property type="match status" value="1"/>
</dbReference>
<evidence type="ECO:0000256" key="7">
    <source>
        <dbReference type="ARBA" id="ARBA00022982"/>
    </source>
</evidence>
<dbReference type="PROSITE" id="PS50903">
    <property type="entry name" value="RUBREDOXIN_LIKE"/>
    <property type="match status" value="1"/>
</dbReference>
<evidence type="ECO:0000256" key="9">
    <source>
        <dbReference type="PIRNR" id="PIRNR000071"/>
    </source>
</evidence>
<feature type="binding site" evidence="10">
    <location>
        <position position="10"/>
    </location>
    <ligand>
        <name>Fe cation</name>
        <dbReference type="ChEBI" id="CHEBI:24875"/>
    </ligand>
</feature>
<dbReference type="GO" id="GO:0043448">
    <property type="term" value="P:alkane catabolic process"/>
    <property type="evidence" value="ECO:0007669"/>
    <property type="project" value="UniProtKB-UniPathway"/>
</dbReference>
<comment type="similarity">
    <text evidence="4 9">Belongs to the rubredoxin family.</text>
</comment>
<feature type="binding site" evidence="10">
    <location>
        <position position="46"/>
    </location>
    <ligand>
        <name>Fe cation</name>
        <dbReference type="ChEBI" id="CHEBI:24875"/>
    </ligand>
</feature>
<dbReference type="Pfam" id="PF00301">
    <property type="entry name" value="Rubredoxin"/>
    <property type="match status" value="1"/>
</dbReference>
<dbReference type="InterPro" id="IPR018527">
    <property type="entry name" value="Rubredoxin_Fe_BS"/>
</dbReference>
<comment type="caution">
    <text evidence="12">The sequence shown here is derived from an EMBL/GenBank/DDBJ whole genome shotgun (WGS) entry which is preliminary data.</text>
</comment>
<reference evidence="12 13" key="1">
    <citation type="submission" date="2020-04" db="EMBL/GenBank/DDBJ databases">
        <title>Molecular characterization of pseudomonads from Agaricus bisporus reveal novel blotch 2 pathogens in Western Europe.</title>
        <authorList>
            <person name="Taparia T."/>
            <person name="Krijger M."/>
            <person name="Haynes E."/>
            <person name="Elpinstone J.G."/>
            <person name="Noble R."/>
            <person name="Van Der Wolf J."/>
        </authorList>
    </citation>
    <scope>NUCLEOTIDE SEQUENCE [LARGE SCALE GENOMIC DNA]</scope>
    <source>
        <strain evidence="12 13">P7765</strain>
    </source>
</reference>
<dbReference type="UniPathway" id="UPA00191"/>
<dbReference type="GO" id="GO:0005506">
    <property type="term" value="F:iron ion binding"/>
    <property type="evidence" value="ECO:0007669"/>
    <property type="project" value="InterPro"/>
</dbReference>
<comment type="function">
    <text evidence="1">Involved in the hydrocarbon hydroxylating system, which transfers electrons from NADH to rubredoxin reductase and then through rubredoxin to alkane 1 monooxygenase.</text>
</comment>
<dbReference type="SUPFAM" id="SSF57802">
    <property type="entry name" value="Rubredoxin-like"/>
    <property type="match status" value="1"/>
</dbReference>
<dbReference type="GO" id="GO:0005737">
    <property type="term" value="C:cytoplasm"/>
    <property type="evidence" value="ECO:0007669"/>
    <property type="project" value="UniProtKB-SubCell"/>
</dbReference>
<evidence type="ECO:0000256" key="4">
    <source>
        <dbReference type="ARBA" id="ARBA00005337"/>
    </source>
</evidence>
<evidence type="ECO:0000313" key="13">
    <source>
        <dbReference type="Proteomes" id="UP000542695"/>
    </source>
</evidence>
<keyword evidence="5 9" id="KW-0813">Transport</keyword>
<dbReference type="PIRSF" id="PIRSF000071">
    <property type="entry name" value="Rubredoxin"/>
    <property type="match status" value="1"/>
</dbReference>
<evidence type="ECO:0000256" key="1">
    <source>
        <dbReference type="ARBA" id="ARBA00002792"/>
    </source>
</evidence>
<dbReference type="InterPro" id="IPR050526">
    <property type="entry name" value="Rubredoxin_ET"/>
</dbReference>
<dbReference type="FunFam" id="2.20.28.10:FF:000001">
    <property type="entry name" value="Rubredoxin"/>
    <property type="match status" value="1"/>
</dbReference>
<evidence type="ECO:0000256" key="8">
    <source>
        <dbReference type="ARBA" id="ARBA00023004"/>
    </source>
</evidence>
<name>A0A7Y7ZA44_PSEPU</name>
<evidence type="ECO:0000256" key="6">
    <source>
        <dbReference type="ARBA" id="ARBA00022723"/>
    </source>
</evidence>
<comment type="cofactor">
    <cofactor evidence="9 10">
        <name>Fe(3+)</name>
        <dbReference type="ChEBI" id="CHEBI:29034"/>
    </cofactor>
    <text evidence="9 10">Binds 1 Fe(3+) ion per subunit.</text>
</comment>
<comment type="subcellular location">
    <subcellularLocation>
        <location evidence="2">Cytoplasm</location>
    </subcellularLocation>
</comment>
<gene>
    <name evidence="12" type="ORF">HX798_10040</name>
</gene>
<dbReference type="CDD" id="cd00730">
    <property type="entry name" value="rubredoxin"/>
    <property type="match status" value="1"/>
</dbReference>
<feature type="binding site" evidence="10">
    <location>
        <position position="13"/>
    </location>
    <ligand>
        <name>Fe cation</name>
        <dbReference type="ChEBI" id="CHEBI:24875"/>
    </ligand>
</feature>
<dbReference type="EMBL" id="JACARV010000025">
    <property type="protein sequence ID" value="NWC80637.1"/>
    <property type="molecule type" value="Genomic_DNA"/>
</dbReference>
<evidence type="ECO:0000256" key="3">
    <source>
        <dbReference type="ARBA" id="ARBA00004933"/>
    </source>
</evidence>